<dbReference type="EC" id="2.7.11.1" evidence="1"/>
<keyword evidence="5" id="KW-0547">Nucleotide-binding</keyword>
<dbReference type="SMART" id="SM00382">
    <property type="entry name" value="AAA"/>
    <property type="match status" value="1"/>
</dbReference>
<evidence type="ECO:0000313" key="11">
    <source>
        <dbReference type="Proteomes" id="UP000598146"/>
    </source>
</evidence>
<reference evidence="10" key="1">
    <citation type="submission" date="2020-11" db="EMBL/GenBank/DDBJ databases">
        <title>Isolation and identification of active actinomycetes.</title>
        <authorList>
            <person name="Sun X."/>
        </authorList>
    </citation>
    <scope>NUCLEOTIDE SEQUENCE</scope>
    <source>
        <strain evidence="10">NEAU-A11</strain>
    </source>
</reference>
<accession>A0A931G362</accession>
<dbReference type="RefSeq" id="WP_196418501.1">
    <property type="nucleotide sequence ID" value="NZ_JADQTO010000022.1"/>
</dbReference>
<keyword evidence="7" id="KW-0378">Hydrolase</keyword>
<evidence type="ECO:0000256" key="3">
    <source>
        <dbReference type="ARBA" id="ARBA00022679"/>
    </source>
</evidence>
<evidence type="ECO:0000256" key="1">
    <source>
        <dbReference type="ARBA" id="ARBA00012513"/>
    </source>
</evidence>
<dbReference type="InterPro" id="IPR030665">
    <property type="entry name" value="KaiC"/>
</dbReference>
<name>A0A931G362_9ACTN</name>
<dbReference type="InterPro" id="IPR027417">
    <property type="entry name" value="P-loop_NTPase"/>
</dbReference>
<dbReference type="SUPFAM" id="SSF52540">
    <property type="entry name" value="P-loop containing nucleoside triphosphate hydrolases"/>
    <property type="match status" value="2"/>
</dbReference>
<dbReference type="InterPro" id="IPR014774">
    <property type="entry name" value="KaiC-like_dom"/>
</dbReference>
<sequence>MKWLPTGLTDLDMILGGGLRPGSVVVLAGPPGAGKTILAQQICFANATAEHKAVYYTTLAEPHSKLVEHLQGFAFFDADALGPRVEYVHLGDMLRDTGEHDLEPLIDEVVRKALDDEPVLVVIDSTKMLRDFVSDQALRMALYDLSSRVSHSRAVLLLLGEYTPEDMQTGVEFALADGIVQLTYQAREPVDRRGLRVVKMRAATHLGGTHTVHITADGFEVHPRVESFQPEERPSQNRRVPSGIAGLDAVMGGGIPHGDATLVLGPSGAGKTIGCLGFVAEGLARGERCLCITFQDTADQLIGMAARFGWDFETARATDRLVLSHMPIGNLDLDVLASAIRHGLDDGTTTRVVIDSLAEMAHAAREVDRFPAYLRSLVSVVRAAGASFWITSETRTFGPMEDPLIGLMFLFHNVIQIRYIEHHCAEIGRAINVLKMRNSDHDTGMFACHVTAEGISVGGRMEGITGILGWSVLRDCHIPE</sequence>
<keyword evidence="3" id="KW-0808">Transferase</keyword>
<feature type="domain" description="KaiC" evidence="9">
    <location>
        <begin position="238"/>
        <end position="471"/>
    </location>
</feature>
<dbReference type="PROSITE" id="PS51146">
    <property type="entry name" value="KAIC"/>
    <property type="match status" value="1"/>
</dbReference>
<dbReference type="Gene3D" id="3.40.50.300">
    <property type="entry name" value="P-loop containing nucleotide triphosphate hydrolases"/>
    <property type="match status" value="2"/>
</dbReference>
<dbReference type="InterPro" id="IPR003593">
    <property type="entry name" value="AAA+_ATPase"/>
</dbReference>
<dbReference type="AlphaFoldDB" id="A0A931G362"/>
<evidence type="ECO:0000313" key="10">
    <source>
        <dbReference type="EMBL" id="MBG0566731.1"/>
    </source>
</evidence>
<evidence type="ECO:0000256" key="5">
    <source>
        <dbReference type="ARBA" id="ARBA00022741"/>
    </source>
</evidence>
<dbReference type="PIRSF" id="PIRSF039117">
    <property type="entry name" value="KaiC"/>
    <property type="match status" value="1"/>
</dbReference>
<keyword evidence="4" id="KW-0677">Repeat</keyword>
<protein>
    <recommendedName>
        <fullName evidence="1">non-specific serine/threonine protein kinase</fullName>
        <ecNumber evidence="1">2.7.11.1</ecNumber>
    </recommendedName>
</protein>
<keyword evidence="6" id="KW-0418">Kinase</keyword>
<gene>
    <name evidence="10" type="ORF">I4J89_35325</name>
</gene>
<evidence type="ECO:0000259" key="9">
    <source>
        <dbReference type="PROSITE" id="PS51146"/>
    </source>
</evidence>
<evidence type="ECO:0000256" key="7">
    <source>
        <dbReference type="ARBA" id="ARBA00022801"/>
    </source>
</evidence>
<evidence type="ECO:0000256" key="6">
    <source>
        <dbReference type="ARBA" id="ARBA00022777"/>
    </source>
</evidence>
<dbReference type="GO" id="GO:0016787">
    <property type="term" value="F:hydrolase activity"/>
    <property type="evidence" value="ECO:0007669"/>
    <property type="project" value="UniProtKB-KW"/>
</dbReference>
<dbReference type="InterPro" id="IPR010624">
    <property type="entry name" value="KaiC_dom"/>
</dbReference>
<keyword evidence="11" id="KW-1185">Reference proteome</keyword>
<dbReference type="Proteomes" id="UP000598146">
    <property type="component" value="Unassembled WGS sequence"/>
</dbReference>
<dbReference type="EMBL" id="JADQTO010000022">
    <property type="protein sequence ID" value="MBG0566731.1"/>
    <property type="molecule type" value="Genomic_DNA"/>
</dbReference>
<evidence type="ECO:0000256" key="4">
    <source>
        <dbReference type="ARBA" id="ARBA00022737"/>
    </source>
</evidence>
<comment type="caution">
    <text evidence="10">The sequence shown here is derived from an EMBL/GenBank/DDBJ whole genome shotgun (WGS) entry which is preliminary data.</text>
</comment>
<dbReference type="Pfam" id="PF06745">
    <property type="entry name" value="ATPase"/>
    <property type="match status" value="2"/>
</dbReference>
<evidence type="ECO:0000256" key="8">
    <source>
        <dbReference type="ARBA" id="ARBA00022840"/>
    </source>
</evidence>
<dbReference type="GO" id="GO:0004674">
    <property type="term" value="F:protein serine/threonine kinase activity"/>
    <property type="evidence" value="ECO:0007669"/>
    <property type="project" value="UniProtKB-EC"/>
</dbReference>
<proteinExistence type="predicted"/>
<evidence type="ECO:0000256" key="2">
    <source>
        <dbReference type="ARBA" id="ARBA00022553"/>
    </source>
</evidence>
<dbReference type="GO" id="GO:0005524">
    <property type="term" value="F:ATP binding"/>
    <property type="evidence" value="ECO:0007669"/>
    <property type="project" value="UniProtKB-KW"/>
</dbReference>
<organism evidence="10 11">
    <name type="scientific">Actinoplanes aureus</name>
    <dbReference type="NCBI Taxonomy" id="2792083"/>
    <lineage>
        <taxon>Bacteria</taxon>
        <taxon>Bacillati</taxon>
        <taxon>Actinomycetota</taxon>
        <taxon>Actinomycetes</taxon>
        <taxon>Micromonosporales</taxon>
        <taxon>Micromonosporaceae</taxon>
        <taxon>Actinoplanes</taxon>
    </lineage>
</organism>
<keyword evidence="8" id="KW-0067">ATP-binding</keyword>
<keyword evidence="2" id="KW-0597">Phosphoprotein</keyword>
<dbReference type="PANTHER" id="PTHR43637">
    <property type="entry name" value="UPF0273 PROTEIN TM_0370"/>
    <property type="match status" value="1"/>
</dbReference>